<feature type="region of interest" description="Disordered" evidence="1">
    <location>
        <begin position="338"/>
        <end position="359"/>
    </location>
</feature>
<accession>A0ABP0RNG0</accession>
<gene>
    <name evidence="2" type="ORF">CCMP2556_LOCUS47679</name>
</gene>
<feature type="compositionally biased region" description="Low complexity" evidence="1">
    <location>
        <begin position="287"/>
        <end position="302"/>
    </location>
</feature>
<dbReference type="Gene3D" id="3.40.50.1010">
    <property type="entry name" value="5'-nuclease"/>
    <property type="match status" value="1"/>
</dbReference>
<dbReference type="SUPFAM" id="SSF88723">
    <property type="entry name" value="PIN domain-like"/>
    <property type="match status" value="1"/>
</dbReference>
<evidence type="ECO:0000313" key="2">
    <source>
        <dbReference type="EMBL" id="CAK9101065.1"/>
    </source>
</evidence>
<proteinExistence type="predicted"/>
<feature type="region of interest" description="Disordered" evidence="1">
    <location>
        <begin position="131"/>
        <end position="325"/>
    </location>
</feature>
<feature type="compositionally biased region" description="Basic and acidic residues" evidence="1">
    <location>
        <begin position="77"/>
        <end position="88"/>
    </location>
</feature>
<keyword evidence="3" id="KW-1185">Reference proteome</keyword>
<evidence type="ECO:0008006" key="4">
    <source>
        <dbReference type="Google" id="ProtNLM"/>
    </source>
</evidence>
<name>A0ABP0RNG0_9DINO</name>
<dbReference type="Proteomes" id="UP001642484">
    <property type="component" value="Unassembled WGS sequence"/>
</dbReference>
<protein>
    <recommendedName>
        <fullName evidence="4">Exonuclease 1</fullName>
    </recommendedName>
</protein>
<evidence type="ECO:0000256" key="1">
    <source>
        <dbReference type="SAM" id="MobiDB-lite"/>
    </source>
</evidence>
<feature type="compositionally biased region" description="Basic and acidic residues" evidence="1">
    <location>
        <begin position="103"/>
        <end position="118"/>
    </location>
</feature>
<dbReference type="InterPro" id="IPR029060">
    <property type="entry name" value="PIN-like_dom_sf"/>
</dbReference>
<feature type="region of interest" description="Disordered" evidence="1">
    <location>
        <begin position="13"/>
        <end position="118"/>
    </location>
</feature>
<feature type="region of interest" description="Disordered" evidence="1">
    <location>
        <begin position="508"/>
        <end position="531"/>
    </location>
</feature>
<sequence>MWLPAALSALLKSEGSVDGERIEASPETPKSWTAQTPSRLRHRLRWRLPAAMEAQEAAPNPELGRSPGATPCEEGEEAPRIACEKKEEKEEEEPDLPEAKQVQPEEREDVKDWKRRKEEELQRREIFKAAMLKEKQAQEAFSPPPRTVEMPEEGADEATAFSPRALTFRRPLAASPMAGRLAPRSPPPKSPSPRLTAPLPFAEKPSRLSPPASPQPSGLSPELPSALPSHYERFAKREDWDRTSQASWASDQDYAKDVKAARANLKARKGSKEKYDRTKSPSTVPLSPANSQLFSPSSSFLFPPSPASPQVSPLGKGFSQSFSFNRNDTGLTAQLSTQLSSQQSGSLAQPAADADDDEYDSNDEQAMLSRYAQRCNPEKIHKVRSALLQLGHQIPSQKEEVEQEVQAYQQTMQDRLTRLGVSGPGGASTVSADPSEAVKDALLRYHSACEKLGKLYAFEKPKRDAPPDMEARRQIARFVRDLKEADPDRYGPTEARRVSVIQVEPLIEPTQEPMTADDRGPESAAQGRGAPGKVVRPLVAADLAGHTLWVDVHGPLLRFAYAQPLYHVGIIQRFLLFAKELQSYGATPIFVFDSNRPKEAKVRHTLLKRDGEWIQRSKQSQEEHRQLKSLITQLAESRGQLEDAAGQKRNSFKLAEHYARKSIRIGAGLLQKLYDELEKEDWKVCVASRGDAEEEAAKRCGSGSFVASEDLDALIYGAPRLISDSGKKNYMLKHRRYAVELYKPVLI</sequence>
<feature type="compositionally biased region" description="Polar residues" evidence="1">
    <location>
        <begin position="28"/>
        <end position="38"/>
    </location>
</feature>
<reference evidence="2 3" key="1">
    <citation type="submission" date="2024-02" db="EMBL/GenBank/DDBJ databases">
        <authorList>
            <person name="Chen Y."/>
            <person name="Shah S."/>
            <person name="Dougan E. K."/>
            <person name="Thang M."/>
            <person name="Chan C."/>
        </authorList>
    </citation>
    <scope>NUCLEOTIDE SEQUENCE [LARGE SCALE GENOMIC DNA]</scope>
</reference>
<organism evidence="2 3">
    <name type="scientific">Durusdinium trenchii</name>
    <dbReference type="NCBI Taxonomy" id="1381693"/>
    <lineage>
        <taxon>Eukaryota</taxon>
        <taxon>Sar</taxon>
        <taxon>Alveolata</taxon>
        <taxon>Dinophyceae</taxon>
        <taxon>Suessiales</taxon>
        <taxon>Symbiodiniaceae</taxon>
        <taxon>Durusdinium</taxon>
    </lineage>
</organism>
<evidence type="ECO:0000313" key="3">
    <source>
        <dbReference type="Proteomes" id="UP001642484"/>
    </source>
</evidence>
<feature type="compositionally biased region" description="Basic and acidic residues" evidence="1">
    <location>
        <begin position="230"/>
        <end position="242"/>
    </location>
</feature>
<feature type="compositionally biased region" description="Low complexity" evidence="1">
    <location>
        <begin position="338"/>
        <end position="352"/>
    </location>
</feature>
<dbReference type="EMBL" id="CAXAMN010026162">
    <property type="protein sequence ID" value="CAK9101065.1"/>
    <property type="molecule type" value="Genomic_DNA"/>
</dbReference>
<comment type="caution">
    <text evidence="2">The sequence shown here is derived from an EMBL/GenBank/DDBJ whole genome shotgun (WGS) entry which is preliminary data.</text>
</comment>
<feature type="compositionally biased region" description="Basic and acidic residues" evidence="1">
    <location>
        <begin position="270"/>
        <end position="279"/>
    </location>
</feature>